<dbReference type="Gene3D" id="3.30.465.10">
    <property type="match status" value="1"/>
</dbReference>
<evidence type="ECO:0000313" key="4">
    <source>
        <dbReference type="EMBL" id="KEI65427.1"/>
    </source>
</evidence>
<dbReference type="InterPro" id="IPR036318">
    <property type="entry name" value="FAD-bd_PCMH-like_sf"/>
</dbReference>
<evidence type="ECO:0000256" key="2">
    <source>
        <dbReference type="ARBA" id="ARBA00022827"/>
    </source>
</evidence>
<sequence length="436" mass="47520">MNAISSTHPKNQQELEKIVGVGNVQLWDEIESVRQQQIIQSLASGTPIQGLIYPQTQQQLAEVIAYTNQQQLKVLPCGFCSKIDWGGLVKNIDFAVSTQGMNQLIEHAVGDLTVTVEAGMKFSQLESILAQENQVLGFDPSYPETATIGGIIATGDTGSLRQRYRSIRDLILGISIVRYDGKIAKAGGRVVKNVAGYDLMKLFTGSYGTLGIISQITLRVYPQAEASGTVILTGEAEAISQVNQILLASALTPVAVDLISSDLSKILGFGDNIGLMVRFQSIAEGVKQQSQRLIELGEKLGLKAIYIDSDEENLWQQLKQQIWQSESNTDIVCKIGIAPTSAVKTLTQCQTLGIIHAGVGLGVLRFESVSPETLLNLRNWCESQGGFLSILKAPVDLKQQLEVWGYAGNALNLMRQIKQQFDPQNQFSPNRFVGGI</sequence>
<evidence type="ECO:0000313" key="5">
    <source>
        <dbReference type="Proteomes" id="UP000027395"/>
    </source>
</evidence>
<dbReference type="PROSITE" id="PS51387">
    <property type="entry name" value="FAD_PCMH"/>
    <property type="match status" value="1"/>
</dbReference>
<dbReference type="Pfam" id="PF01565">
    <property type="entry name" value="FAD_binding_4"/>
    <property type="match status" value="1"/>
</dbReference>
<gene>
    <name evidence="4" type="primary">glcE</name>
    <name evidence="4" type="ORF">A19Y_0184</name>
</gene>
<dbReference type="PANTHER" id="PTHR11748:SF103">
    <property type="entry name" value="GLYCOLATE OXIDASE SUBUNIT GLCE"/>
    <property type="match status" value="1"/>
</dbReference>
<dbReference type="SUPFAM" id="SSF56176">
    <property type="entry name" value="FAD-binding/transporter-associated domain-like"/>
    <property type="match status" value="1"/>
</dbReference>
<dbReference type="EMBL" id="CM002803">
    <property type="protein sequence ID" value="KEI65427.1"/>
    <property type="molecule type" value="Genomic_DNA"/>
</dbReference>
<keyword evidence="5" id="KW-1185">Reference proteome</keyword>
<dbReference type="InterPro" id="IPR016166">
    <property type="entry name" value="FAD-bd_PCMH"/>
</dbReference>
<dbReference type="Proteomes" id="UP000027395">
    <property type="component" value="Chromosome"/>
</dbReference>
<proteinExistence type="predicted"/>
<protein>
    <submittedName>
        <fullName evidence="4">GlcE</fullName>
        <ecNumber evidence="4">1.1.3.15</ecNumber>
    </submittedName>
</protein>
<dbReference type="InterPro" id="IPR006094">
    <property type="entry name" value="Oxid_FAD_bind_N"/>
</dbReference>
<dbReference type="PANTHER" id="PTHR11748">
    <property type="entry name" value="D-LACTATE DEHYDROGENASE"/>
    <property type="match status" value="1"/>
</dbReference>
<dbReference type="GO" id="GO:0003973">
    <property type="term" value="F:(S)-2-hydroxy-acid oxidase activity"/>
    <property type="evidence" value="ECO:0007669"/>
    <property type="project" value="UniProtKB-EC"/>
</dbReference>
<accession>A0A073CBY9</accession>
<dbReference type="GO" id="GO:0071949">
    <property type="term" value="F:FAD binding"/>
    <property type="evidence" value="ECO:0007669"/>
    <property type="project" value="InterPro"/>
</dbReference>
<keyword evidence="4" id="KW-0560">Oxidoreductase</keyword>
<keyword evidence="1" id="KW-0285">Flavoprotein</keyword>
<dbReference type="eggNOG" id="COG0277">
    <property type="taxonomic scope" value="Bacteria"/>
</dbReference>
<organism evidence="4 5">
    <name type="scientific">Planktothrix agardhii (strain NIVA-CYA 126/8)</name>
    <dbReference type="NCBI Taxonomy" id="388467"/>
    <lineage>
        <taxon>Bacteria</taxon>
        <taxon>Bacillati</taxon>
        <taxon>Cyanobacteriota</taxon>
        <taxon>Cyanophyceae</taxon>
        <taxon>Oscillatoriophycideae</taxon>
        <taxon>Oscillatoriales</taxon>
        <taxon>Microcoleaceae</taxon>
        <taxon>Planktothrix</taxon>
    </lineage>
</organism>
<dbReference type="HOGENOM" id="CLU_017779_0_1_3"/>
<dbReference type="AlphaFoldDB" id="A0A073CBY9"/>
<dbReference type="RefSeq" id="WP_042151232.1">
    <property type="nucleotide sequence ID" value="NZ_CM002803.1"/>
</dbReference>
<dbReference type="EC" id="1.1.3.15" evidence="4"/>
<name>A0A073CBY9_PLAA1</name>
<feature type="domain" description="FAD-binding PCMH-type" evidence="3">
    <location>
        <begin position="43"/>
        <end position="223"/>
    </location>
</feature>
<evidence type="ECO:0000256" key="1">
    <source>
        <dbReference type="ARBA" id="ARBA00022630"/>
    </source>
</evidence>
<dbReference type="SUPFAM" id="SSF55103">
    <property type="entry name" value="FAD-linked oxidases, C-terminal domain"/>
    <property type="match status" value="1"/>
</dbReference>
<dbReference type="InterPro" id="IPR016164">
    <property type="entry name" value="FAD-linked_Oxase-like_C"/>
</dbReference>
<dbReference type="InterPro" id="IPR016169">
    <property type="entry name" value="FAD-bd_PCMH_sub2"/>
</dbReference>
<dbReference type="STRING" id="388467.A19Y_0184"/>
<keyword evidence="2" id="KW-0274">FAD</keyword>
<dbReference type="PATRIC" id="fig|388467.6.peg.134"/>
<reference evidence="4 5" key="1">
    <citation type="journal article" date="2014" name="Appl. Environ. Microbiol.">
        <title>Elucidation of insertion elements encoded on plasmids and in vitro construction of shuttle vectors from the toxic cyanobacterium Planktothrix.</title>
        <authorList>
            <person name="Christiansen G."/>
            <person name="Goesmann A."/>
            <person name="Kurmayer R."/>
        </authorList>
    </citation>
    <scope>NUCLEOTIDE SEQUENCE [LARGE SCALE GENOMIC DNA]</scope>
    <source>
        <strain evidence="4 5">NIVA-CYA 126/8</strain>
    </source>
</reference>
<evidence type="ECO:0000259" key="3">
    <source>
        <dbReference type="PROSITE" id="PS51387"/>
    </source>
</evidence>